<dbReference type="Proteomes" id="UP000199626">
    <property type="component" value="Unassembled WGS sequence"/>
</dbReference>
<keyword evidence="12" id="KW-1185">Reference proteome</keyword>
<evidence type="ECO:0000256" key="6">
    <source>
        <dbReference type="ARBA" id="ARBA00022519"/>
    </source>
</evidence>
<dbReference type="RefSeq" id="WP_092591969.1">
    <property type="nucleotide sequence ID" value="NZ_FMXN01000003.1"/>
</dbReference>
<comment type="similarity">
    <text evidence="2">Belongs to the GSP N family.</text>
</comment>
<sequence>MMKWWWLLPLFILGLVVQAPAQLLPWVLQQVNGADAVQLTHVQGTLWKGSTNVSAPLSTGGQVEFQQVQWQLSPWHLLLGRAVVQLQIPQRAGNELYGEANVQLRATEVSVSSQLHGQLQPLIQQWRLPVPITVAGQLELRLDDYGLSDFDSQQWCHRLAGQLITRNTEMRINHVWHPLGDFNTQLGCVTDGNQQAVQLRVEPPNLIGLTVAAQVGGSWRAPRVKVNGTLQPTAQTPAPIRELLVFLGQADAQGRYPFSW</sequence>
<keyword evidence="5" id="KW-1003">Cell membrane</keyword>
<keyword evidence="9" id="KW-0472">Membrane</keyword>
<evidence type="ECO:0000256" key="9">
    <source>
        <dbReference type="ARBA" id="ARBA00023136"/>
    </source>
</evidence>
<evidence type="ECO:0000256" key="1">
    <source>
        <dbReference type="ARBA" id="ARBA00004533"/>
    </source>
</evidence>
<name>A0A1G6BGN3_9GAMM</name>
<dbReference type="EMBL" id="FMXN01000003">
    <property type="protein sequence ID" value="SDB19739.1"/>
    <property type="molecule type" value="Genomic_DNA"/>
</dbReference>
<proteinExistence type="inferred from homology"/>
<dbReference type="GO" id="GO:0015627">
    <property type="term" value="C:type II protein secretion system complex"/>
    <property type="evidence" value="ECO:0007669"/>
    <property type="project" value="InterPro"/>
</dbReference>
<evidence type="ECO:0000313" key="12">
    <source>
        <dbReference type="Proteomes" id="UP000199626"/>
    </source>
</evidence>
<evidence type="ECO:0000256" key="8">
    <source>
        <dbReference type="ARBA" id="ARBA00022927"/>
    </source>
</evidence>
<dbReference type="STRING" id="1159017.SAMN02927930_00788"/>
<dbReference type="GO" id="GO:0005886">
    <property type="term" value="C:plasma membrane"/>
    <property type="evidence" value="ECO:0007669"/>
    <property type="project" value="UniProtKB-SubCell"/>
</dbReference>
<keyword evidence="7" id="KW-0812">Transmembrane</keyword>
<evidence type="ECO:0000313" key="11">
    <source>
        <dbReference type="EMBL" id="SDB19739.1"/>
    </source>
</evidence>
<comment type="subcellular location">
    <subcellularLocation>
        <location evidence="1">Cell inner membrane</location>
    </subcellularLocation>
</comment>
<evidence type="ECO:0000256" key="7">
    <source>
        <dbReference type="ARBA" id="ARBA00022692"/>
    </source>
</evidence>
<evidence type="ECO:0000256" key="4">
    <source>
        <dbReference type="ARBA" id="ARBA00022448"/>
    </source>
</evidence>
<keyword evidence="8" id="KW-0653">Protein transport</keyword>
<dbReference type="Pfam" id="PF01203">
    <property type="entry name" value="T2SSN"/>
    <property type="match status" value="1"/>
</dbReference>
<dbReference type="OrthoDB" id="6118198at2"/>
<keyword evidence="4" id="KW-0813">Transport</keyword>
<accession>A0A1G6BGN3</accession>
<evidence type="ECO:0000256" key="5">
    <source>
        <dbReference type="ARBA" id="ARBA00022475"/>
    </source>
</evidence>
<reference evidence="12" key="1">
    <citation type="submission" date="2016-10" db="EMBL/GenBank/DDBJ databases">
        <authorList>
            <person name="Varghese N."/>
            <person name="Submissions S."/>
        </authorList>
    </citation>
    <scope>NUCLEOTIDE SEQUENCE [LARGE SCALE GENOMIC DNA]</scope>
    <source>
        <strain evidence="12">CGMCC 1.10824</strain>
    </source>
</reference>
<evidence type="ECO:0000256" key="3">
    <source>
        <dbReference type="ARBA" id="ARBA00021563"/>
    </source>
</evidence>
<dbReference type="GO" id="GO:0015628">
    <property type="term" value="P:protein secretion by the type II secretion system"/>
    <property type="evidence" value="ECO:0007669"/>
    <property type="project" value="InterPro"/>
</dbReference>
<organism evidence="11 12">
    <name type="scientific">Pseudidiomarina indica</name>
    <dbReference type="NCBI Taxonomy" id="1159017"/>
    <lineage>
        <taxon>Bacteria</taxon>
        <taxon>Pseudomonadati</taxon>
        <taxon>Pseudomonadota</taxon>
        <taxon>Gammaproteobacteria</taxon>
        <taxon>Alteromonadales</taxon>
        <taxon>Idiomarinaceae</taxon>
        <taxon>Pseudidiomarina</taxon>
    </lineage>
</organism>
<evidence type="ECO:0000256" key="2">
    <source>
        <dbReference type="ARBA" id="ARBA00007208"/>
    </source>
</evidence>
<keyword evidence="6" id="KW-0997">Cell inner membrane</keyword>
<protein>
    <recommendedName>
        <fullName evidence="3">Type II secretion system protein N</fullName>
    </recommendedName>
    <alternativeName>
        <fullName evidence="10">General secretion pathway protein N</fullName>
    </alternativeName>
</protein>
<evidence type="ECO:0000256" key="10">
    <source>
        <dbReference type="ARBA" id="ARBA00030772"/>
    </source>
</evidence>
<dbReference type="InterPro" id="IPR022792">
    <property type="entry name" value="T2SS_protein-GspN"/>
</dbReference>
<dbReference type="AlphaFoldDB" id="A0A1G6BGN3"/>
<gene>
    <name evidence="11" type="ORF">SAMN02927930_00788</name>
</gene>